<reference evidence="2" key="1">
    <citation type="submission" date="2021-02" db="EMBL/GenBank/DDBJ databases">
        <title>Genome sequence Cadophora malorum strain M34.</title>
        <authorList>
            <person name="Stefanovic E."/>
            <person name="Vu D."/>
            <person name="Scully C."/>
            <person name="Dijksterhuis J."/>
            <person name="Roader J."/>
            <person name="Houbraken J."/>
        </authorList>
    </citation>
    <scope>NUCLEOTIDE SEQUENCE</scope>
    <source>
        <strain evidence="2">M34</strain>
    </source>
</reference>
<dbReference type="OrthoDB" id="3562304at2759"/>
<dbReference type="PANTHER" id="PTHR10622:SF10">
    <property type="entry name" value="HET DOMAIN-CONTAINING PROTEIN"/>
    <property type="match status" value="1"/>
</dbReference>
<dbReference type="EMBL" id="JAFJYH010000293">
    <property type="protein sequence ID" value="KAG4413841.1"/>
    <property type="molecule type" value="Genomic_DNA"/>
</dbReference>
<dbReference type="AlphaFoldDB" id="A0A8H7T7R3"/>
<name>A0A8H7T7R3_9HELO</name>
<proteinExistence type="predicted"/>
<dbReference type="Proteomes" id="UP000664132">
    <property type="component" value="Unassembled WGS sequence"/>
</dbReference>
<evidence type="ECO:0000259" key="1">
    <source>
        <dbReference type="Pfam" id="PF26640"/>
    </source>
</evidence>
<evidence type="ECO:0000313" key="2">
    <source>
        <dbReference type="EMBL" id="KAG4413841.1"/>
    </source>
</evidence>
<organism evidence="2 3">
    <name type="scientific">Cadophora malorum</name>
    <dbReference type="NCBI Taxonomy" id="108018"/>
    <lineage>
        <taxon>Eukaryota</taxon>
        <taxon>Fungi</taxon>
        <taxon>Dikarya</taxon>
        <taxon>Ascomycota</taxon>
        <taxon>Pezizomycotina</taxon>
        <taxon>Leotiomycetes</taxon>
        <taxon>Helotiales</taxon>
        <taxon>Ploettnerulaceae</taxon>
        <taxon>Cadophora</taxon>
    </lineage>
</organism>
<gene>
    <name evidence="2" type="ORF">IFR04_013024</name>
</gene>
<dbReference type="PANTHER" id="PTHR10622">
    <property type="entry name" value="HET DOMAIN-CONTAINING PROTEIN"/>
    <property type="match status" value="1"/>
</dbReference>
<sequence>MSWATKRVTTRKEDVAYCLLGLFGIHMPLLYGEGDRAFIRLQEEILKQSSDQSLFAWDPPMGSMSTLGASENDSICGMFAPSPECFSETGDVMPGPEYWDKESALTNRGIRVKMPFKYDPLNKTFIGILSCVSSLVQDIAIEFHSASNSLEDLSHLIRRSVPVRYGGWSNDPQIQFNTVYLATDTSLWYTRYLDDNS</sequence>
<feature type="domain" description="DUF8212" evidence="1">
    <location>
        <begin position="36"/>
        <end position="69"/>
    </location>
</feature>
<accession>A0A8H7T7R3</accession>
<protein>
    <recommendedName>
        <fullName evidence="1">DUF8212 domain-containing protein</fullName>
    </recommendedName>
</protein>
<keyword evidence="3" id="KW-1185">Reference proteome</keyword>
<dbReference type="InterPro" id="IPR058525">
    <property type="entry name" value="DUF8212"/>
</dbReference>
<evidence type="ECO:0000313" key="3">
    <source>
        <dbReference type="Proteomes" id="UP000664132"/>
    </source>
</evidence>
<dbReference type="Pfam" id="PF26640">
    <property type="entry name" value="DUF8212"/>
    <property type="match status" value="1"/>
</dbReference>
<comment type="caution">
    <text evidence="2">The sequence shown here is derived from an EMBL/GenBank/DDBJ whole genome shotgun (WGS) entry which is preliminary data.</text>
</comment>